<feature type="non-terminal residue" evidence="1">
    <location>
        <position position="110"/>
    </location>
</feature>
<organism evidence="1 2">
    <name type="scientific">Larimichthys crocea</name>
    <name type="common">Large yellow croaker</name>
    <name type="synonym">Pseudosciaena crocea</name>
    <dbReference type="NCBI Taxonomy" id="215358"/>
    <lineage>
        <taxon>Eukaryota</taxon>
        <taxon>Metazoa</taxon>
        <taxon>Chordata</taxon>
        <taxon>Craniata</taxon>
        <taxon>Vertebrata</taxon>
        <taxon>Euteleostomi</taxon>
        <taxon>Actinopterygii</taxon>
        <taxon>Neopterygii</taxon>
        <taxon>Teleostei</taxon>
        <taxon>Neoteleostei</taxon>
        <taxon>Acanthomorphata</taxon>
        <taxon>Eupercaria</taxon>
        <taxon>Sciaenidae</taxon>
        <taxon>Larimichthys</taxon>
    </lineage>
</organism>
<reference evidence="1" key="1">
    <citation type="submission" date="2018-11" db="EMBL/GenBank/DDBJ databases">
        <title>The sequence and de novo assembly of Larimichthys crocea genome using PacBio and Hi-C technologies.</title>
        <authorList>
            <person name="Xu P."/>
            <person name="Chen B."/>
            <person name="Zhou Z."/>
            <person name="Ke Q."/>
            <person name="Wu Y."/>
            <person name="Bai H."/>
            <person name="Pu F."/>
        </authorList>
    </citation>
    <scope>NUCLEOTIDE SEQUENCE</scope>
    <source>
        <tissue evidence="1">Muscle</tissue>
    </source>
</reference>
<evidence type="ECO:0000313" key="2">
    <source>
        <dbReference type="Proteomes" id="UP000793456"/>
    </source>
</evidence>
<evidence type="ECO:0000313" key="1">
    <source>
        <dbReference type="EMBL" id="TMS20473.1"/>
    </source>
</evidence>
<sequence>MHSTQILEAKIITTNPVSDHRQCSYHPIIFWRMVFPLETYRKASQLNIFGAPMRNVRKMALRQSDSSSPESGFRRSNPSPNMRQKRGPLSASIKSKRHEIKSDPTPFGYE</sequence>
<dbReference type="EMBL" id="CM011677">
    <property type="protein sequence ID" value="TMS20473.1"/>
    <property type="molecule type" value="Genomic_DNA"/>
</dbReference>
<accession>A0ACD3RLZ7</accession>
<proteinExistence type="predicted"/>
<keyword evidence="2" id="KW-1185">Reference proteome</keyword>
<dbReference type="Proteomes" id="UP000793456">
    <property type="component" value="Chromosome IV"/>
</dbReference>
<gene>
    <name evidence="1" type="ORF">E3U43_006966</name>
</gene>
<name>A0ACD3RLZ7_LARCR</name>
<protein>
    <submittedName>
        <fullName evidence="1">Uncharacterized protein</fullName>
    </submittedName>
</protein>
<comment type="caution">
    <text evidence="1">The sequence shown here is derived from an EMBL/GenBank/DDBJ whole genome shotgun (WGS) entry which is preliminary data.</text>
</comment>